<dbReference type="PANTHER" id="PTHR30472">
    <property type="entry name" value="FERRIC ENTEROBACTIN TRANSPORT SYSTEM PERMEASE PROTEIN"/>
    <property type="match status" value="1"/>
</dbReference>
<evidence type="ECO:0000256" key="2">
    <source>
        <dbReference type="ARBA" id="ARBA00007935"/>
    </source>
</evidence>
<dbReference type="GO" id="GO:0033214">
    <property type="term" value="P:siderophore-iron import into cell"/>
    <property type="evidence" value="ECO:0007669"/>
    <property type="project" value="TreeGrafter"/>
</dbReference>
<feature type="transmembrane region" description="Helical" evidence="8">
    <location>
        <begin position="105"/>
        <end position="124"/>
    </location>
</feature>
<evidence type="ECO:0000256" key="8">
    <source>
        <dbReference type="SAM" id="Phobius"/>
    </source>
</evidence>
<evidence type="ECO:0000256" key="3">
    <source>
        <dbReference type="ARBA" id="ARBA00022448"/>
    </source>
</evidence>
<dbReference type="PANTHER" id="PTHR30472:SF19">
    <property type="entry name" value="PETROBACTIN IMPORT SYSTEM PERMEASE PROTEIN YCLO"/>
    <property type="match status" value="1"/>
</dbReference>
<dbReference type="SUPFAM" id="SSF81345">
    <property type="entry name" value="ABC transporter involved in vitamin B12 uptake, BtuC"/>
    <property type="match status" value="1"/>
</dbReference>
<feature type="transmembrane region" description="Helical" evidence="8">
    <location>
        <begin position="179"/>
        <end position="199"/>
    </location>
</feature>
<protein>
    <submittedName>
        <fullName evidence="9">Enterobactin ABC transporter permease</fullName>
    </submittedName>
</protein>
<feature type="transmembrane region" description="Helical" evidence="8">
    <location>
        <begin position="239"/>
        <end position="258"/>
    </location>
</feature>
<evidence type="ECO:0000256" key="7">
    <source>
        <dbReference type="ARBA" id="ARBA00023136"/>
    </source>
</evidence>
<comment type="caution">
    <text evidence="9">The sequence shown here is derived from an EMBL/GenBank/DDBJ whole genome shotgun (WGS) entry which is preliminary data.</text>
</comment>
<feature type="transmembrane region" description="Helical" evidence="8">
    <location>
        <begin position="131"/>
        <end position="153"/>
    </location>
</feature>
<feature type="transmembrane region" description="Helical" evidence="8">
    <location>
        <begin position="265"/>
        <end position="285"/>
    </location>
</feature>
<name>A0A2A4Z431_9PROT</name>
<evidence type="ECO:0000256" key="4">
    <source>
        <dbReference type="ARBA" id="ARBA00022475"/>
    </source>
</evidence>
<comment type="subcellular location">
    <subcellularLocation>
        <location evidence="1">Cell membrane</location>
        <topology evidence="1">Multi-pass membrane protein</topology>
    </subcellularLocation>
</comment>
<evidence type="ECO:0000313" key="9">
    <source>
        <dbReference type="EMBL" id="PCJ01308.1"/>
    </source>
</evidence>
<comment type="similarity">
    <text evidence="2">Belongs to the binding-protein-dependent transport system permease family. FecCD subfamily.</text>
</comment>
<evidence type="ECO:0000256" key="5">
    <source>
        <dbReference type="ARBA" id="ARBA00022692"/>
    </source>
</evidence>
<keyword evidence="5 8" id="KW-0812">Transmembrane</keyword>
<dbReference type="GO" id="GO:0022857">
    <property type="term" value="F:transmembrane transporter activity"/>
    <property type="evidence" value="ECO:0007669"/>
    <property type="project" value="InterPro"/>
</dbReference>
<sequence>MFKTDRQIIIALGLLTAVFCIFFLTYDAKGQWGFILGFRGVKIFALVLIAVAIAVSSILFHTITHNRIITPAIMGFDALYVFIQTSLLFFLGTIDFINLDSMFKYLLNIAIMVTLFLSLFHWLFLRANRSIFLLALTGIIIGIFFRNLSYFIFRLLDPNMFAVLQGELFSSFNAVETDLLNVSAVIIGLCLVPVFAMRYKLDILALGRDKAIALGINYKPNVFALLAIIAILVSVSTALVGPITFFGLLVSNLAYLIVKNQNHINLLIVACLIAICALVGGQFIFEKLIGLQGTLNIVIECLGGITFIWILLRTHKR</sequence>
<dbReference type="InterPro" id="IPR037294">
    <property type="entry name" value="ABC_BtuC-like"/>
</dbReference>
<feature type="transmembrane region" description="Helical" evidence="8">
    <location>
        <begin position="291"/>
        <end position="312"/>
    </location>
</feature>
<keyword evidence="4" id="KW-1003">Cell membrane</keyword>
<evidence type="ECO:0000256" key="6">
    <source>
        <dbReference type="ARBA" id="ARBA00022989"/>
    </source>
</evidence>
<feature type="transmembrane region" description="Helical" evidence="8">
    <location>
        <begin position="7"/>
        <end position="26"/>
    </location>
</feature>
<gene>
    <name evidence="9" type="ORF">COB13_08100</name>
</gene>
<organism evidence="9">
    <name type="scientific">OCS116 cluster bacterium</name>
    <dbReference type="NCBI Taxonomy" id="2030921"/>
    <lineage>
        <taxon>Bacteria</taxon>
        <taxon>Pseudomonadati</taxon>
        <taxon>Pseudomonadota</taxon>
        <taxon>Alphaproteobacteria</taxon>
        <taxon>OCS116 cluster</taxon>
    </lineage>
</organism>
<keyword evidence="7 8" id="KW-0472">Membrane</keyword>
<dbReference type="InterPro" id="IPR000522">
    <property type="entry name" value="ABC_transptr_permease_BtuC"/>
</dbReference>
<keyword evidence="6 8" id="KW-1133">Transmembrane helix</keyword>
<dbReference type="AlphaFoldDB" id="A0A2A4Z431"/>
<feature type="transmembrane region" description="Helical" evidence="8">
    <location>
        <begin position="72"/>
        <end position="93"/>
    </location>
</feature>
<feature type="transmembrane region" description="Helical" evidence="8">
    <location>
        <begin position="211"/>
        <end position="233"/>
    </location>
</feature>
<dbReference type="EMBL" id="NVUS01000008">
    <property type="protein sequence ID" value="PCJ01308.1"/>
    <property type="molecule type" value="Genomic_DNA"/>
</dbReference>
<keyword evidence="3" id="KW-0813">Transport</keyword>
<reference evidence="9" key="2">
    <citation type="journal article" date="2018" name="ISME J.">
        <title>A dynamic microbial community with high functional redundancy inhabits the cold, oxic subseafloor aquifer.</title>
        <authorList>
            <person name="Tully B.J."/>
            <person name="Wheat C.G."/>
            <person name="Glazer B.T."/>
            <person name="Huber J.A."/>
        </authorList>
    </citation>
    <scope>NUCLEOTIDE SEQUENCE</scope>
    <source>
        <strain evidence="9">NORP83</strain>
    </source>
</reference>
<proteinExistence type="inferred from homology"/>
<dbReference type="Pfam" id="PF01032">
    <property type="entry name" value="FecCD"/>
    <property type="match status" value="1"/>
</dbReference>
<accession>A0A2A4Z431</accession>
<evidence type="ECO:0000256" key="1">
    <source>
        <dbReference type="ARBA" id="ARBA00004651"/>
    </source>
</evidence>
<dbReference type="Gene3D" id="1.10.3470.10">
    <property type="entry name" value="ABC transporter involved in vitamin B12 uptake, BtuC"/>
    <property type="match status" value="1"/>
</dbReference>
<reference key="1">
    <citation type="submission" date="2017-08" db="EMBL/GenBank/DDBJ databases">
        <title>A dynamic microbial community with high functional redundancy inhabits the cold, oxic subseafloor aquifer.</title>
        <authorList>
            <person name="Tully B.J."/>
            <person name="Wheat C.G."/>
            <person name="Glazer B.T."/>
            <person name="Huber J.A."/>
        </authorList>
    </citation>
    <scope>NUCLEOTIDE SEQUENCE [LARGE SCALE GENOMIC DNA]</scope>
</reference>
<feature type="transmembrane region" description="Helical" evidence="8">
    <location>
        <begin position="32"/>
        <end position="60"/>
    </location>
</feature>
<dbReference type="GO" id="GO:0005886">
    <property type="term" value="C:plasma membrane"/>
    <property type="evidence" value="ECO:0007669"/>
    <property type="project" value="UniProtKB-SubCell"/>
</dbReference>